<evidence type="ECO:0000256" key="2">
    <source>
        <dbReference type="SAM" id="Phobius"/>
    </source>
</evidence>
<dbReference type="RefSeq" id="WP_184880499.1">
    <property type="nucleotide sequence ID" value="NZ_BAAAHD010000026.1"/>
</dbReference>
<proteinExistence type="predicted"/>
<evidence type="ECO:0000313" key="4">
    <source>
        <dbReference type="Proteomes" id="UP000549343"/>
    </source>
</evidence>
<protein>
    <recommendedName>
        <fullName evidence="5">DUF4352 domain-containing protein</fullName>
    </recommendedName>
</protein>
<keyword evidence="2" id="KW-0812">Transmembrane</keyword>
<comment type="caution">
    <text evidence="3">The sequence shown here is derived from an EMBL/GenBank/DDBJ whole genome shotgun (WGS) entry which is preliminary data.</text>
</comment>
<dbReference type="EMBL" id="JACHMV010000001">
    <property type="protein sequence ID" value="MBB4772794.1"/>
    <property type="molecule type" value="Genomic_DNA"/>
</dbReference>
<feature type="transmembrane region" description="Helical" evidence="2">
    <location>
        <begin position="24"/>
        <end position="43"/>
    </location>
</feature>
<feature type="region of interest" description="Disordered" evidence="1">
    <location>
        <begin position="207"/>
        <end position="227"/>
    </location>
</feature>
<keyword evidence="2" id="KW-0472">Membrane</keyword>
<keyword evidence="2" id="KW-1133">Transmembrane helix</keyword>
<evidence type="ECO:0000313" key="3">
    <source>
        <dbReference type="EMBL" id="MBB4772794.1"/>
    </source>
</evidence>
<organism evidence="3 4">
    <name type="scientific">Actinomadura livida</name>
    <dbReference type="NCBI Taxonomy" id="79909"/>
    <lineage>
        <taxon>Bacteria</taxon>
        <taxon>Bacillati</taxon>
        <taxon>Actinomycetota</taxon>
        <taxon>Actinomycetes</taxon>
        <taxon>Streptosporangiales</taxon>
        <taxon>Thermomonosporaceae</taxon>
        <taxon>Actinomadura</taxon>
    </lineage>
</organism>
<reference evidence="3 4" key="1">
    <citation type="submission" date="2020-08" db="EMBL/GenBank/DDBJ databases">
        <title>Sequencing the genomes of 1000 actinobacteria strains.</title>
        <authorList>
            <person name="Klenk H.-P."/>
        </authorList>
    </citation>
    <scope>NUCLEOTIDE SEQUENCE [LARGE SCALE GENOMIC DNA]</scope>
    <source>
        <strain evidence="3 4">DSM 44772</strain>
    </source>
</reference>
<accession>A0A7W7I950</accession>
<gene>
    <name evidence="3" type="ORF">F4557_001212</name>
</gene>
<feature type="compositionally biased region" description="Pro residues" evidence="1">
    <location>
        <begin position="210"/>
        <end position="220"/>
    </location>
</feature>
<evidence type="ECO:0008006" key="5">
    <source>
        <dbReference type="Google" id="ProtNLM"/>
    </source>
</evidence>
<dbReference type="Proteomes" id="UP000549343">
    <property type="component" value="Unassembled WGS sequence"/>
</dbReference>
<evidence type="ECO:0000256" key="1">
    <source>
        <dbReference type="SAM" id="MobiDB-lite"/>
    </source>
</evidence>
<dbReference type="AlphaFoldDB" id="A0A7W7I950"/>
<sequence length="227" mass="23867">MHSNEPVPPPEGIGGGRRGSARRWLVPACALGVLAVLVPVLWVTGGLKEKPTQPVKTAGTALNLGLFTVTVRDARIGLVKEGFGDAQERFLIVRMSVENKGKETEPLGIGGLGDGVVALTRTGKWVQPERVEGVAGGADTDVVQPGLPVEASAMWKMGPADSPEKLTVGLRAWKYEHGFTDEDFNWIVQREGGALVGRLTLAVAPMSVAPRPPQGTPPSPRATVSGS</sequence>
<name>A0A7W7I950_9ACTN</name>